<evidence type="ECO:0000313" key="3">
    <source>
        <dbReference type="EMBL" id="JAT52534.1"/>
    </source>
</evidence>
<dbReference type="AlphaFoldDB" id="A0A1D1YD28"/>
<name>A0A1D1YD28_9ARAE</name>
<dbReference type="EMBL" id="GDJX01021633">
    <property type="protein sequence ID" value="JAT46303.1"/>
    <property type="molecule type" value="Transcribed_RNA"/>
</dbReference>
<sequence>LSPSTPLPLMGRRLISAVVAAAAANLRDFARVPAGRLRKPRPSRPAGSNSLSPPKAAPRKGGADGSTAGRVAMEGFPERREETIPLSEVVADCVSRWFHDALKEARAGDTAMQVLVGQMYYSGYGVPRNVHKAKAWISRASQFRSSAWKVGDKHPGYNASDSDSDELKDDAK</sequence>
<feature type="compositionally biased region" description="Acidic residues" evidence="1">
    <location>
        <begin position="162"/>
        <end position="172"/>
    </location>
</feature>
<dbReference type="SMART" id="SM00671">
    <property type="entry name" value="SEL1"/>
    <property type="match status" value="1"/>
</dbReference>
<feature type="region of interest" description="Disordered" evidence="1">
    <location>
        <begin position="148"/>
        <end position="172"/>
    </location>
</feature>
<dbReference type="SUPFAM" id="SSF81901">
    <property type="entry name" value="HCP-like"/>
    <property type="match status" value="1"/>
</dbReference>
<dbReference type="InterPro" id="IPR006597">
    <property type="entry name" value="Sel1-like"/>
</dbReference>
<organism evidence="3">
    <name type="scientific">Anthurium amnicola</name>
    <dbReference type="NCBI Taxonomy" id="1678845"/>
    <lineage>
        <taxon>Eukaryota</taxon>
        <taxon>Viridiplantae</taxon>
        <taxon>Streptophyta</taxon>
        <taxon>Embryophyta</taxon>
        <taxon>Tracheophyta</taxon>
        <taxon>Spermatophyta</taxon>
        <taxon>Magnoliopsida</taxon>
        <taxon>Liliopsida</taxon>
        <taxon>Araceae</taxon>
        <taxon>Pothoideae</taxon>
        <taxon>Potheae</taxon>
        <taxon>Anthurium</taxon>
    </lineage>
</organism>
<feature type="region of interest" description="Disordered" evidence="1">
    <location>
        <begin position="33"/>
        <end position="78"/>
    </location>
</feature>
<evidence type="ECO:0000313" key="2">
    <source>
        <dbReference type="EMBL" id="JAT46303.1"/>
    </source>
</evidence>
<proteinExistence type="predicted"/>
<reference evidence="3" key="1">
    <citation type="submission" date="2015-07" db="EMBL/GenBank/DDBJ databases">
        <title>Transcriptome Assembly of Anthurium amnicola.</title>
        <authorList>
            <person name="Suzuki J."/>
        </authorList>
    </citation>
    <scope>NUCLEOTIDE SEQUENCE</scope>
</reference>
<protein>
    <submittedName>
        <fullName evidence="3">Putative sel1-like repeat-containing protein L18</fullName>
    </submittedName>
</protein>
<dbReference type="PANTHER" id="PTHR36792:SF5">
    <property type="entry name" value="SEL1 REPEAT PROTEIN"/>
    <property type="match status" value="1"/>
</dbReference>
<accession>A0A1D1YD28</accession>
<gene>
    <name evidence="3" type="primary">MIMI_L18_2</name>
    <name evidence="2" type="synonym">MIMI_L18_3</name>
    <name evidence="3" type="ORF">g.40072</name>
    <name evidence="2" type="ORF">g.40073</name>
</gene>
<dbReference type="InterPro" id="IPR011990">
    <property type="entry name" value="TPR-like_helical_dom_sf"/>
</dbReference>
<dbReference type="PANTHER" id="PTHR36792">
    <property type="entry name" value="EXPRESSED PROTEIN"/>
    <property type="match status" value="1"/>
</dbReference>
<dbReference type="Gene3D" id="1.25.40.10">
    <property type="entry name" value="Tetratricopeptide repeat domain"/>
    <property type="match status" value="1"/>
</dbReference>
<dbReference type="EMBL" id="GDJX01015402">
    <property type="protein sequence ID" value="JAT52534.1"/>
    <property type="molecule type" value="Transcribed_RNA"/>
</dbReference>
<feature type="non-terminal residue" evidence="3">
    <location>
        <position position="1"/>
    </location>
</feature>
<evidence type="ECO:0000256" key="1">
    <source>
        <dbReference type="SAM" id="MobiDB-lite"/>
    </source>
</evidence>